<dbReference type="AlphaFoldDB" id="A0AAQ3RB01"/>
<name>A0AAQ3RB01_9PEZI</name>
<organism evidence="5 6">
    <name type="scientific">Acrodontium crateriforme</name>
    <dbReference type="NCBI Taxonomy" id="150365"/>
    <lineage>
        <taxon>Eukaryota</taxon>
        <taxon>Fungi</taxon>
        <taxon>Dikarya</taxon>
        <taxon>Ascomycota</taxon>
        <taxon>Pezizomycotina</taxon>
        <taxon>Dothideomycetes</taxon>
        <taxon>Dothideomycetidae</taxon>
        <taxon>Mycosphaerellales</taxon>
        <taxon>Teratosphaeriaceae</taxon>
        <taxon>Acrodontium</taxon>
    </lineage>
</organism>
<evidence type="ECO:0000313" key="5">
    <source>
        <dbReference type="EMBL" id="WPH01860.1"/>
    </source>
</evidence>
<gene>
    <name evidence="5" type="ORF">R9X50_00471400</name>
</gene>
<dbReference type="Proteomes" id="UP001303373">
    <property type="component" value="Chromosome 7"/>
</dbReference>
<evidence type="ECO:0000256" key="2">
    <source>
        <dbReference type="ARBA" id="ARBA00022989"/>
    </source>
</evidence>
<keyword evidence="4" id="KW-0187">Copper transport</keyword>
<comment type="similarity">
    <text evidence="4">Belongs to the copper transporter (Ctr) (TC 1.A.56) family. SLC31A subfamily.</text>
</comment>
<keyword evidence="4" id="KW-0813">Transport</keyword>
<feature type="transmembrane region" description="Helical" evidence="4">
    <location>
        <begin position="180"/>
        <end position="202"/>
    </location>
</feature>
<dbReference type="GO" id="GO:0005886">
    <property type="term" value="C:plasma membrane"/>
    <property type="evidence" value="ECO:0007669"/>
    <property type="project" value="TreeGrafter"/>
</dbReference>
<feature type="transmembrane region" description="Helical" evidence="4">
    <location>
        <begin position="208"/>
        <end position="231"/>
    </location>
</feature>
<protein>
    <recommendedName>
        <fullName evidence="4">Copper transport protein</fullName>
    </recommendedName>
</protein>
<keyword evidence="4" id="KW-0406">Ion transport</keyword>
<dbReference type="EMBL" id="CP138586">
    <property type="protein sequence ID" value="WPH01860.1"/>
    <property type="molecule type" value="Genomic_DNA"/>
</dbReference>
<evidence type="ECO:0000256" key="3">
    <source>
        <dbReference type="ARBA" id="ARBA00023136"/>
    </source>
</evidence>
<proteinExistence type="inferred from homology"/>
<evidence type="ECO:0000256" key="4">
    <source>
        <dbReference type="RuleBase" id="RU367022"/>
    </source>
</evidence>
<dbReference type="PANTHER" id="PTHR12483:SF120">
    <property type="entry name" value="HIGH-AFFINITY COPPER TRANSPORTER CTRA2"/>
    <property type="match status" value="1"/>
</dbReference>
<keyword evidence="1 4" id="KW-0812">Transmembrane</keyword>
<dbReference type="GO" id="GO:0005375">
    <property type="term" value="F:copper ion transmembrane transporter activity"/>
    <property type="evidence" value="ECO:0007669"/>
    <property type="project" value="UniProtKB-UniRule"/>
</dbReference>
<accession>A0AAQ3RB01</accession>
<dbReference type="PANTHER" id="PTHR12483">
    <property type="entry name" value="SOLUTE CARRIER FAMILY 31 COPPER TRANSPORTERS"/>
    <property type="match status" value="1"/>
</dbReference>
<keyword evidence="2 4" id="KW-1133">Transmembrane helix</keyword>
<evidence type="ECO:0000256" key="1">
    <source>
        <dbReference type="ARBA" id="ARBA00022692"/>
    </source>
</evidence>
<reference evidence="5 6" key="1">
    <citation type="submission" date="2023-11" db="EMBL/GenBank/DDBJ databases">
        <title>An acidophilic fungus is an integral part of prey digestion in a carnivorous sundew plant.</title>
        <authorList>
            <person name="Tsai I.J."/>
        </authorList>
    </citation>
    <scope>NUCLEOTIDE SEQUENCE [LARGE SCALE GENOMIC DNA]</scope>
    <source>
        <strain evidence="5">169a</strain>
    </source>
</reference>
<evidence type="ECO:0000313" key="6">
    <source>
        <dbReference type="Proteomes" id="UP001303373"/>
    </source>
</evidence>
<keyword evidence="6" id="KW-1185">Reference proteome</keyword>
<dbReference type="Pfam" id="PF04145">
    <property type="entry name" value="Ctr"/>
    <property type="match status" value="1"/>
</dbReference>
<keyword evidence="3 4" id="KW-0472">Membrane</keyword>
<keyword evidence="4" id="KW-0186">Copper</keyword>
<sequence>MTSSMAMSMAMSGMSTATSTTAMSMSMSTAASSTMSMSTTITSAMSMATSKVMSMASGTSMSMSMASGTSMSMPMSTSTSDMTMGMQDMLMVFFTSAKTPLYSSSWTPSNKGQYAGTCIFLIVLAAIFRSLLALRCNFPLLQARYFQSKNSGLLKNAAEQNCCTANGLVPPAQRWKINDAVVIACIDTTLAGTSYLLMLAVMTMNVGYFMAVLGGTFLGSFALGQWTGAAAH</sequence>
<comment type="subcellular location">
    <subcellularLocation>
        <location evidence="4">Membrane</location>
        <topology evidence="4">Multi-pass membrane protein</topology>
    </subcellularLocation>
</comment>
<dbReference type="InterPro" id="IPR007274">
    <property type="entry name" value="Cop_transporter"/>
</dbReference>
<feature type="transmembrane region" description="Helical" evidence="4">
    <location>
        <begin position="113"/>
        <end position="134"/>
    </location>
</feature>